<organism evidence="2 3">
    <name type="scientific">Streptomyces similanensis</name>
    <dbReference type="NCBI Taxonomy" id="1274988"/>
    <lineage>
        <taxon>Bacteria</taxon>
        <taxon>Bacillati</taxon>
        <taxon>Actinomycetota</taxon>
        <taxon>Actinomycetes</taxon>
        <taxon>Kitasatosporales</taxon>
        <taxon>Streptomycetaceae</taxon>
        <taxon>Streptomyces</taxon>
    </lineage>
</organism>
<protein>
    <recommendedName>
        <fullName evidence="4">Peptidase inhibitor family I36 protein</fullName>
    </recommendedName>
</protein>
<feature type="chain" id="PRO_5046062542" description="Peptidase inhibitor family I36 protein" evidence="1">
    <location>
        <begin position="25"/>
        <end position="114"/>
    </location>
</feature>
<accession>A0ABP9K7G2</accession>
<gene>
    <name evidence="2" type="ORF">GCM10023336_20470</name>
</gene>
<dbReference type="Proteomes" id="UP001500124">
    <property type="component" value="Unassembled WGS sequence"/>
</dbReference>
<evidence type="ECO:0000313" key="3">
    <source>
        <dbReference type="Proteomes" id="UP001500124"/>
    </source>
</evidence>
<evidence type="ECO:0000256" key="1">
    <source>
        <dbReference type="SAM" id="SignalP"/>
    </source>
</evidence>
<sequence length="114" mass="12227">MGRRWTGFLLAASAVAATTLGAPAEARASVLCPGNAICLWHGQYHTGTRYVWTGGYHDLPGGFTDHVGSFRANRSGAFIDWASGKVCHPVRKGDYGDFYLRGFGGKMDAVGDRC</sequence>
<proteinExistence type="predicted"/>
<keyword evidence="1" id="KW-0732">Signal</keyword>
<dbReference type="RefSeq" id="WP_345667971.1">
    <property type="nucleotide sequence ID" value="NZ_BAABKC010000027.1"/>
</dbReference>
<comment type="caution">
    <text evidence="2">The sequence shown here is derived from an EMBL/GenBank/DDBJ whole genome shotgun (WGS) entry which is preliminary data.</text>
</comment>
<dbReference type="EMBL" id="BAABKC010000027">
    <property type="protein sequence ID" value="GAA5051599.1"/>
    <property type="molecule type" value="Genomic_DNA"/>
</dbReference>
<evidence type="ECO:0000313" key="2">
    <source>
        <dbReference type="EMBL" id="GAA5051599.1"/>
    </source>
</evidence>
<name>A0ABP9K7G2_9ACTN</name>
<keyword evidence="3" id="KW-1185">Reference proteome</keyword>
<evidence type="ECO:0008006" key="4">
    <source>
        <dbReference type="Google" id="ProtNLM"/>
    </source>
</evidence>
<reference evidence="3" key="1">
    <citation type="journal article" date="2019" name="Int. J. Syst. Evol. Microbiol.">
        <title>The Global Catalogue of Microorganisms (GCM) 10K type strain sequencing project: providing services to taxonomists for standard genome sequencing and annotation.</title>
        <authorList>
            <consortium name="The Broad Institute Genomics Platform"/>
            <consortium name="The Broad Institute Genome Sequencing Center for Infectious Disease"/>
            <person name="Wu L."/>
            <person name="Ma J."/>
        </authorList>
    </citation>
    <scope>NUCLEOTIDE SEQUENCE [LARGE SCALE GENOMIC DNA]</scope>
    <source>
        <strain evidence="3">JCM 18410</strain>
    </source>
</reference>
<feature type="signal peptide" evidence="1">
    <location>
        <begin position="1"/>
        <end position="24"/>
    </location>
</feature>